<dbReference type="InterPro" id="IPR020806">
    <property type="entry name" value="PKS_PP-bd"/>
</dbReference>
<dbReference type="NCBIfam" id="NF003417">
    <property type="entry name" value="PRK04813.1"/>
    <property type="match status" value="5"/>
</dbReference>
<dbReference type="Pfam" id="PF13193">
    <property type="entry name" value="AMP-binding_C"/>
    <property type="match status" value="2"/>
</dbReference>
<keyword evidence="5" id="KW-0276">Fatty acid metabolism</keyword>
<dbReference type="InterPro" id="IPR023213">
    <property type="entry name" value="CAT-like_dom_sf"/>
</dbReference>
<dbReference type="Gene3D" id="3.40.50.12780">
    <property type="entry name" value="N-terminal domain of ligase-like"/>
    <property type="match status" value="1"/>
</dbReference>
<name>A0A4P2QPM1_SORCE</name>
<organism evidence="9 10">
    <name type="scientific">Sorangium cellulosum</name>
    <name type="common">Polyangium cellulosum</name>
    <dbReference type="NCBI Taxonomy" id="56"/>
    <lineage>
        <taxon>Bacteria</taxon>
        <taxon>Pseudomonadati</taxon>
        <taxon>Myxococcota</taxon>
        <taxon>Polyangia</taxon>
        <taxon>Polyangiales</taxon>
        <taxon>Polyangiaceae</taxon>
        <taxon>Sorangium</taxon>
    </lineage>
</organism>
<dbReference type="GO" id="GO:0008610">
    <property type="term" value="P:lipid biosynthetic process"/>
    <property type="evidence" value="ECO:0007669"/>
    <property type="project" value="InterPro"/>
</dbReference>
<dbReference type="Gene3D" id="1.10.1200.10">
    <property type="entry name" value="ACP-like"/>
    <property type="match status" value="3"/>
</dbReference>
<dbReference type="InterPro" id="IPR036736">
    <property type="entry name" value="ACP-like_sf"/>
</dbReference>
<dbReference type="CDD" id="cd05930">
    <property type="entry name" value="A_NRPS"/>
    <property type="match status" value="2"/>
</dbReference>
<evidence type="ECO:0000256" key="3">
    <source>
        <dbReference type="ARBA" id="ARBA00022450"/>
    </source>
</evidence>
<dbReference type="SUPFAM" id="SSF56801">
    <property type="entry name" value="Acetyl-CoA synthetase-like"/>
    <property type="match status" value="4"/>
</dbReference>
<keyword evidence="6" id="KW-0443">Lipid metabolism</keyword>
<accession>A0A4P2QPM1</accession>
<dbReference type="FunFam" id="3.40.50.12780:FF:000013">
    <property type="entry name" value="Long-chain-fatty-acid--AMP ligase FadD32"/>
    <property type="match status" value="1"/>
</dbReference>
<dbReference type="Gene3D" id="3.30.559.30">
    <property type="entry name" value="Nonribosomal peptide synthetase, condensation domain"/>
    <property type="match status" value="3"/>
</dbReference>
<dbReference type="InterPro" id="IPR025110">
    <property type="entry name" value="AMP-bd_C"/>
</dbReference>
<dbReference type="PROSITE" id="PS50075">
    <property type="entry name" value="CARRIER"/>
    <property type="match status" value="4"/>
</dbReference>
<dbReference type="Pfam" id="PF00668">
    <property type="entry name" value="Condensation"/>
    <property type="match status" value="3"/>
</dbReference>
<feature type="domain" description="Carrier" evidence="8">
    <location>
        <begin position="2724"/>
        <end position="2799"/>
    </location>
</feature>
<dbReference type="InterPro" id="IPR006162">
    <property type="entry name" value="Ppantetheine_attach_site"/>
</dbReference>
<dbReference type="Pfam" id="PF23024">
    <property type="entry name" value="AMP-dom_DIP2-like"/>
    <property type="match status" value="1"/>
</dbReference>
<dbReference type="CDD" id="cd12114">
    <property type="entry name" value="A_NRPS_TlmIV_like"/>
    <property type="match status" value="1"/>
</dbReference>
<dbReference type="InterPro" id="IPR010071">
    <property type="entry name" value="AA_adenyl_dom"/>
</dbReference>
<dbReference type="RefSeq" id="WP_129575730.1">
    <property type="nucleotide sequence ID" value="NZ_CP012672.1"/>
</dbReference>
<feature type="region of interest" description="Disordered" evidence="7">
    <location>
        <begin position="3877"/>
        <end position="3900"/>
    </location>
</feature>
<dbReference type="GO" id="GO:0003824">
    <property type="term" value="F:catalytic activity"/>
    <property type="evidence" value="ECO:0007669"/>
    <property type="project" value="InterPro"/>
</dbReference>
<feature type="domain" description="Carrier" evidence="8">
    <location>
        <begin position="3789"/>
        <end position="3874"/>
    </location>
</feature>
<dbReference type="FunFam" id="3.30.300.30:FF:000010">
    <property type="entry name" value="Enterobactin synthetase component F"/>
    <property type="match status" value="1"/>
</dbReference>
<dbReference type="InterPro" id="IPR000873">
    <property type="entry name" value="AMP-dep_synth/lig_dom"/>
</dbReference>
<evidence type="ECO:0000256" key="1">
    <source>
        <dbReference type="ARBA" id="ARBA00001957"/>
    </source>
</evidence>
<dbReference type="Gene3D" id="3.40.50.980">
    <property type="match status" value="6"/>
</dbReference>
<dbReference type="Gene3D" id="3.30.300.30">
    <property type="match status" value="4"/>
</dbReference>
<evidence type="ECO:0000256" key="6">
    <source>
        <dbReference type="ARBA" id="ARBA00023098"/>
    </source>
</evidence>
<dbReference type="InterPro" id="IPR020845">
    <property type="entry name" value="AMP-binding_CS"/>
</dbReference>
<dbReference type="NCBIfam" id="TIGR01733">
    <property type="entry name" value="AA-adenyl-dom"/>
    <property type="match status" value="3"/>
</dbReference>
<dbReference type="SUPFAM" id="SSF47336">
    <property type="entry name" value="ACP-like"/>
    <property type="match status" value="4"/>
</dbReference>
<evidence type="ECO:0000313" key="9">
    <source>
        <dbReference type="EMBL" id="AUX32055.1"/>
    </source>
</evidence>
<dbReference type="SUPFAM" id="SSF52777">
    <property type="entry name" value="CoA-dependent acyltransferases"/>
    <property type="match status" value="6"/>
</dbReference>
<dbReference type="PANTHER" id="PTHR45527:SF1">
    <property type="entry name" value="FATTY ACID SYNTHASE"/>
    <property type="match status" value="1"/>
</dbReference>
<evidence type="ECO:0000313" key="10">
    <source>
        <dbReference type="Proteomes" id="UP000295497"/>
    </source>
</evidence>
<dbReference type="SMART" id="SM00823">
    <property type="entry name" value="PKS_PP"/>
    <property type="match status" value="4"/>
</dbReference>
<feature type="domain" description="Carrier" evidence="8">
    <location>
        <begin position="608"/>
        <end position="685"/>
    </location>
</feature>
<dbReference type="Gene3D" id="2.30.38.10">
    <property type="entry name" value="Luciferase, Domain 3"/>
    <property type="match status" value="3"/>
</dbReference>
<evidence type="ECO:0000256" key="4">
    <source>
        <dbReference type="ARBA" id="ARBA00022553"/>
    </source>
</evidence>
<dbReference type="Gene3D" id="3.30.559.10">
    <property type="entry name" value="Chloramphenicol acetyltransferase-like domain"/>
    <property type="match status" value="3"/>
</dbReference>
<dbReference type="InterPro" id="IPR040097">
    <property type="entry name" value="FAAL/FAAC"/>
</dbReference>
<evidence type="ECO:0000259" key="8">
    <source>
        <dbReference type="PROSITE" id="PS50075"/>
    </source>
</evidence>
<dbReference type="Gene3D" id="3.40.50.1820">
    <property type="entry name" value="alpha/beta hydrolase"/>
    <property type="match status" value="1"/>
</dbReference>
<dbReference type="InterPro" id="IPR009081">
    <property type="entry name" value="PP-bd_ACP"/>
</dbReference>
<evidence type="ECO:0000256" key="7">
    <source>
        <dbReference type="SAM" id="MobiDB-lite"/>
    </source>
</evidence>
<dbReference type="Pfam" id="PF00501">
    <property type="entry name" value="AMP-binding"/>
    <property type="match status" value="4"/>
</dbReference>
<dbReference type="FunFam" id="1.10.1200.10:FF:000005">
    <property type="entry name" value="Nonribosomal peptide synthetase 1"/>
    <property type="match status" value="2"/>
</dbReference>
<dbReference type="InterPro" id="IPR001242">
    <property type="entry name" value="Condensation_dom"/>
</dbReference>
<dbReference type="FunFam" id="3.40.50.980:FF:000001">
    <property type="entry name" value="Non-ribosomal peptide synthetase"/>
    <property type="match status" value="3"/>
</dbReference>
<protein>
    <recommendedName>
        <fullName evidence="8">Carrier domain-containing protein</fullName>
    </recommendedName>
</protein>
<dbReference type="PROSITE" id="PS00455">
    <property type="entry name" value="AMP_BINDING"/>
    <property type="match status" value="4"/>
</dbReference>
<dbReference type="EMBL" id="CP012672">
    <property type="protein sequence ID" value="AUX32055.1"/>
    <property type="molecule type" value="Genomic_DNA"/>
</dbReference>
<gene>
    <name evidence="9" type="ORF">SOCE836_041910</name>
</gene>
<comment type="similarity">
    <text evidence="2">Belongs to the ATP-dependent AMP-binding enzyme family.</text>
</comment>
<feature type="compositionally biased region" description="Acidic residues" evidence="7">
    <location>
        <begin position="591"/>
        <end position="607"/>
    </location>
</feature>
<keyword evidence="4" id="KW-0597">Phosphoprotein</keyword>
<dbReference type="PANTHER" id="PTHR45527">
    <property type="entry name" value="NONRIBOSOMAL PEPTIDE SYNTHETASE"/>
    <property type="match status" value="1"/>
</dbReference>
<dbReference type="FunFam" id="3.40.50.12780:FF:000012">
    <property type="entry name" value="Non-ribosomal peptide synthetase"/>
    <property type="match status" value="3"/>
</dbReference>
<feature type="region of interest" description="Disordered" evidence="7">
    <location>
        <begin position="591"/>
        <end position="612"/>
    </location>
</feature>
<reference evidence="9 10" key="1">
    <citation type="submission" date="2015-09" db="EMBL/GenBank/DDBJ databases">
        <title>Sorangium comparison.</title>
        <authorList>
            <person name="Zaburannyi N."/>
            <person name="Bunk B."/>
            <person name="Overmann J."/>
            <person name="Mueller R."/>
        </authorList>
    </citation>
    <scope>NUCLEOTIDE SEQUENCE [LARGE SCALE GENOMIC DNA]</scope>
    <source>
        <strain evidence="9 10">So ce836</strain>
    </source>
</reference>
<dbReference type="InterPro" id="IPR045851">
    <property type="entry name" value="AMP-bd_C_sf"/>
</dbReference>
<dbReference type="PROSITE" id="PS00012">
    <property type="entry name" value="PHOSPHOPANTETHEINE"/>
    <property type="match status" value="2"/>
</dbReference>
<dbReference type="CDD" id="cd05931">
    <property type="entry name" value="FAAL"/>
    <property type="match status" value="1"/>
</dbReference>
<evidence type="ECO:0000256" key="5">
    <source>
        <dbReference type="ARBA" id="ARBA00022832"/>
    </source>
</evidence>
<dbReference type="FunFam" id="2.30.38.10:FF:000001">
    <property type="entry name" value="Non-ribosomal peptide synthetase PvdI"/>
    <property type="match status" value="2"/>
</dbReference>
<evidence type="ECO:0000256" key="2">
    <source>
        <dbReference type="ARBA" id="ARBA00006432"/>
    </source>
</evidence>
<dbReference type="Proteomes" id="UP000295497">
    <property type="component" value="Chromosome"/>
</dbReference>
<proteinExistence type="inferred from homology"/>
<sequence>MNDAFLAFERNERNRPSTVIDLLRQRSEAEPARPIYCFLESGDVEAGATWVPLREIDERARTVAALLQASGVAPGARALLLYPPGIEYITAFFGCLYAGVLAVPAYPPDLGRLERTLPRVASIVADARAEAALTSSSVAGIVASLPASAAAAALQRLRWIATDGPAPGPIEGPGAALRPESVAFLQYTSGSTGEPKGVMLTHGNLLHNSRLIAQGFDLTSPDPVGVIWLPPYHDMGLIGGILQALYRRIRVALMSPLSFLQRPMRWLRAVSALGASVSGGPNFAYDLCVRKSSEEERAALDLRSWEVAFTGAEPVRADTLDRFARAFAVSGFRREAFYPCYGLAEATLIVSGGARAEAPVLARLAPEEVELGRAVASSAEGARTFVGSGRALDPRAVAIVDPAGNELGPGEIGEIWVSGPSVAAGYWGRPEETEATFGATLAGSAAPRYLRTGDLGFLRGGELFVVGRSKDLIILRGRNHFPQDIEKTVESSHRAVRPGCSAAFSVEHEGEERLAVVCEVDPRVAADPREIVAAVREAVTAEHQLVAHAVALIAPGALPKTSSGKVRRRECRRAFLEDALGERHVAFAPELLDDASPPDDAPPETEEPSGRSLLDALRSTLARALRLDGGQIDDALPISRFGLDSLAAVELQHAFQARTGRAIPLTSILRGGSLRELTREIARLDGPSSPRVATPEEPFALTEGQRAMWLECQKSADGALYNLGRTVRLGAGVDVAALRRAFEGLVERHEALRTTFLTRDGHPLQQVHRHIALAWTEEPAMALDEREIVARADEVRRRAFDLERGPLLRVHVWRRGEGQPPLLTVVLHHLVADHWSFALLVRELGELYSALRAGRPPQLPPPSSFFAAGVSCPSPREAAGGAEYWRKALDGATTAIDLPRDRARHDAGARRGRAHAIALPASLSGGLVRLARERGTTLFSVLLSALTILLHRASGQGDLVVGVPSAGRHDEESARAFGYFVQMLPVRVALRGAASFDALVARVRDAFLDGLAHGDSALRHLLARAQGEAQRDALFDVAFAFQSTPPSLDARLSALAIGAGDVRIAQGELEFTTLADDQAAAEFDLALFAAELDSGIALRFEYDQQLFDPATIERMARHFVLLLQSAVEHPGRPLSELRMLSDAERALLLDDWSGAAAARQAASAPAPAGVHALFEAHAARQPDATALEFGHQRFTYAELSAWSTELALLLRARGVGPGSVVGVCIERSPRMVAAQLAVLKAGAAYASLDPANPPARLAEMLADCRASLVLTSSQASHKLAAAPCPVHLVQDWARAHGAQLPLISRPDDLAYVLFTSGSTGTPKGVCVRHASLSRLVSFFQRLLEISPQDRWTQLASSGFDASVYEIWTPLACGATLLLADDDALRSPTALVSWLVAQRATLSFMPTPLAEACFEQDWTGIALRAMTVGGDKLHPLRRPLPFRLFNMYGPTEATVITTVAEVADLGDEPPLGRPIDSALVYVLDPHMHPVPPGVLGELYIGGECLAQGYTRTDLTAERFLPDPFGQPGARLYRTGDLVRWRPDGQLAFAGRRDEQVKLRGRRVELGEVESALRCLPGVREGVVVLHGQGSAARLIAHVVPGADPPSERDLREGMARLVPDALVPAHFVLLPALPMSLSGKVDKRLLPAPPAAHADYEPPSGELELELAAIWQSVLHLDRVGRHDSFFDLGGHSLLAMQVLGRIESSLGIRTTLRTLFEHPTLAQLASHLSSGAASTTAAAATALERGLTRPDGSSSPRVATPEEPFALTEGQRAMWLECQKSADGALYNLGRTVRLGAGVDVAALRRAFEGLVERHEALRTTFLTRDGHPLQQVHRHIALEWAEEPAIGLDEREIVARADEVRRRAFDLERGPLLRVHVWRRGEGQPPLFTVVLHHLVVDYWSFALLVRELGELYSALRAGRPPQLPPPSSFFAAGVSCPSPREAAGGAEHWRKALDGATTAIDLPRDRARHDASPRRGRAHAITLPKPLTGALARLARERGTTLFSVLLSALTVLLHRASGQNDLVVGVPSAGRNDDESTRAFGYFVQMLPVRVALRGAASFDALVARVRDAFLDALAHGDSALQHLLAEPRGAARRGGALFDVAFAFQGALPSLDPRLAALTTGAGDVRIAQGELEFTTLADDRAAAEFDLALFAAELDSGIALRFEYDQQLFDPATIERLARHFVFLLQSAVEHPGRPLSELRMLSDAERALLLDDWSGAAAARQAASAPAPACVHALFEAHAARQPDATALEFGHQRFTYGELSAWSTELALLLRDRGVGPGSVVGVCIERSPRMVAAQLAVLKAGAAYASLDPANPPARLAEMLADCRASLVLTSSQASHKLAAAPCPVHLVQDGSRAPSAHIPLVSRPNDLAYILFTSGSTGTPKGVCVRHASLSRLVSFFQHLLEISLQDRWTQLASSGFDASVYEVWTPLACGATLLLADDDALRSPTALVSWLVERRATLSFMPTPLAEACFEQDWTGSALRAMTVGGDKLHPLRRPLPFRLFNMYGPTEATVITTVAEVADLGDEPPLGRPVDSALVYVLDPHMHPVPPGVLGELYIGGECLAQGYTRTDLTAERFLPDPFGQPGARLYRTGDLVRWRPDGQLAFAGRRDEQVKLRGRRVELGEVESALRRLPGVREGVVVLHGQGNAARLVAYVVPGADTPSERDLREGMARLVPDALVPAHFVLLPALPMSLSGKVDKRLLPAPPAARADYEPPSGELELELAAIWQSVLHLDRVGRHDSFFDLGGHSLLAMQVLGRVESSLGIRTTLRTLFEHPTLAQLASHLSSGAASTTAAAATVPASEIAPSLGRAPADEPYPLSYEQERLWVLEQLLPGGTAYNVVQAVRLRNLVDVDALSSALAALVRRHWSLRTVFVASPTPAQKICEPEAAPPEVVDLRGTPADEAEAAARAWASREQATGFDLARGPVFRARLFRLDHDACILVLSTHHIVTDAWSFQPLVRDLAELYRRARSGGPADMPELPLQYVDFAVWQRRHLAGKRLADKLAHWTATLRGLPVLELQTDRPRPPVQTFRGAERVLPLDARLVAQLDELARSRGATRFMVLLAALGVLLRRSSGQDDIAIGTAVANRPRPELEPLVGFFVNTIVMRLDLGGDPTFEELLSRARKVALEAFEHQDAPFEKVVEAVNPRRDLSRSPLFQVMLVVQNAPTEALELGEVRIEPLDLPVEATRFDLRFSVEPRGGRDVISLQYNVDLFDAATIDRMLATMQSVLSRAAQDPAQRVRALSVAPEDRERALVAWNDTAVATPDHLRLEGPFFERAVEQPDACAVVDADRRLTYGELARRAESIAAAASRSGATANALVAVVMEKGWEQVAAVLGVLRAGAAYLPLDPRLPEERLRHLLEHAEVRLVLTQSAIDGQIAWPAGIERLAVDADERWREQPVARRPPGGNTDELAYVIYTSGSTGLPKGVMIDHRGAVNTVLDINRRFDVGPEDRALALSSLSFDLSVYDVFGTLAAGGAVVIPDPARASDPGHWRELVERERVTVWNSVPALMEMLMDASPGAGDPALSSLRLVMMSGDWIPLKLPDRIRAACRAPRVVSLGGATEASIWSIAHPISDVDPAWRSIPYGRPLANQHTYVLDEGLEPCPIGVPGEIYIGGIGVALGYWRDEARTRERFLKHPTIGERLYRTGDLGRYFADGTIELLGRTDHQVKIRGFRIELGEIEAALAQHPSVEQVVVAAKTDPSGEKRLVAYVVGAEADGAALRDFVRKKLPEYMIPADVIVLPALPLSANGKVDRAALPDPAAVAPRAAALAPRTATERLIASVLAEVLQVEAVGVTDNLFELGFTSLLLVRAQRLLAERIAARAPAEGAAAQAVSLTDLFQYPTIEQLAQRLDAATVKAEPADVGAQRAEARRDARRRRGRG</sequence>
<keyword evidence="3" id="KW-0596">Phosphopantetheine</keyword>
<dbReference type="GO" id="GO:0071766">
    <property type="term" value="P:Actinobacterium-type cell wall biogenesis"/>
    <property type="evidence" value="ECO:0007669"/>
    <property type="project" value="UniProtKB-ARBA"/>
</dbReference>
<dbReference type="CDD" id="cd19531">
    <property type="entry name" value="LCL_NRPS-like"/>
    <property type="match status" value="3"/>
</dbReference>
<dbReference type="InterPro" id="IPR042099">
    <property type="entry name" value="ANL_N_sf"/>
</dbReference>
<feature type="domain" description="Carrier" evidence="8">
    <location>
        <begin position="1657"/>
        <end position="1732"/>
    </location>
</feature>
<dbReference type="GO" id="GO:0031177">
    <property type="term" value="F:phosphopantetheine binding"/>
    <property type="evidence" value="ECO:0007669"/>
    <property type="project" value="InterPro"/>
</dbReference>
<dbReference type="GO" id="GO:0044550">
    <property type="term" value="P:secondary metabolite biosynthetic process"/>
    <property type="evidence" value="ECO:0007669"/>
    <property type="project" value="UniProtKB-ARBA"/>
</dbReference>
<dbReference type="GO" id="GO:0006631">
    <property type="term" value="P:fatty acid metabolic process"/>
    <property type="evidence" value="ECO:0007669"/>
    <property type="project" value="UniProtKB-KW"/>
</dbReference>
<comment type="cofactor">
    <cofactor evidence="1">
        <name>pantetheine 4'-phosphate</name>
        <dbReference type="ChEBI" id="CHEBI:47942"/>
    </cofactor>
</comment>
<dbReference type="Pfam" id="PF00550">
    <property type="entry name" value="PP-binding"/>
    <property type="match status" value="4"/>
</dbReference>
<dbReference type="InterPro" id="IPR029058">
    <property type="entry name" value="AB_hydrolase_fold"/>
</dbReference>
<dbReference type="GO" id="GO:0043041">
    <property type="term" value="P:amino acid activation for nonribosomal peptide biosynthetic process"/>
    <property type="evidence" value="ECO:0007669"/>
    <property type="project" value="TreeGrafter"/>
</dbReference>
<dbReference type="GO" id="GO:0005737">
    <property type="term" value="C:cytoplasm"/>
    <property type="evidence" value="ECO:0007669"/>
    <property type="project" value="TreeGrafter"/>
</dbReference>